<protein>
    <submittedName>
        <fullName evidence="2">Uncharacterized protein</fullName>
    </submittedName>
</protein>
<gene>
    <name evidence="2" type="ORF">GCM10011492_43500</name>
</gene>
<name>A0A916TJ48_9MICO</name>
<accession>A0A916TJ48</accession>
<evidence type="ECO:0000256" key="1">
    <source>
        <dbReference type="SAM" id="MobiDB-lite"/>
    </source>
</evidence>
<organism evidence="2 3">
    <name type="scientific">Flexivirga endophytica</name>
    <dbReference type="NCBI Taxonomy" id="1849103"/>
    <lineage>
        <taxon>Bacteria</taxon>
        <taxon>Bacillati</taxon>
        <taxon>Actinomycetota</taxon>
        <taxon>Actinomycetes</taxon>
        <taxon>Micrococcales</taxon>
        <taxon>Dermacoccaceae</taxon>
        <taxon>Flexivirga</taxon>
    </lineage>
</organism>
<comment type="caution">
    <text evidence="2">The sequence shown here is derived from an EMBL/GenBank/DDBJ whole genome shotgun (WGS) entry which is preliminary data.</text>
</comment>
<sequence>MTFFGADRLEERAEGTDDLIEPGVCQRRLHRAAITPEHPRSSSLRERGGCTEQHRLTGSGRAGYEQDAIVTMTADDISQEREFTAAAHERAGGRLLRVRVRSHAPHSVGRGPFSSGLQVQSGDGYRVSAAIRSVVISGT</sequence>
<keyword evidence="3" id="KW-1185">Reference proteome</keyword>
<reference evidence="2" key="1">
    <citation type="journal article" date="2014" name="Int. J. Syst. Evol. Microbiol.">
        <title>Complete genome sequence of Corynebacterium casei LMG S-19264T (=DSM 44701T), isolated from a smear-ripened cheese.</title>
        <authorList>
            <consortium name="US DOE Joint Genome Institute (JGI-PGF)"/>
            <person name="Walter F."/>
            <person name="Albersmeier A."/>
            <person name="Kalinowski J."/>
            <person name="Ruckert C."/>
        </authorList>
    </citation>
    <scope>NUCLEOTIDE SEQUENCE</scope>
    <source>
        <strain evidence="2">CGMCC 1.15085</strain>
    </source>
</reference>
<evidence type="ECO:0000313" key="2">
    <source>
        <dbReference type="EMBL" id="GGB47626.1"/>
    </source>
</evidence>
<proteinExistence type="predicted"/>
<dbReference type="EMBL" id="BMHI01000009">
    <property type="protein sequence ID" value="GGB47626.1"/>
    <property type="molecule type" value="Genomic_DNA"/>
</dbReference>
<feature type="compositionally biased region" description="Basic and acidic residues" evidence="1">
    <location>
        <begin position="37"/>
        <end position="55"/>
    </location>
</feature>
<dbReference type="Proteomes" id="UP000636793">
    <property type="component" value="Unassembled WGS sequence"/>
</dbReference>
<feature type="region of interest" description="Disordered" evidence="1">
    <location>
        <begin position="31"/>
        <end position="65"/>
    </location>
</feature>
<dbReference type="AlphaFoldDB" id="A0A916TJ48"/>
<evidence type="ECO:0000313" key="3">
    <source>
        <dbReference type="Proteomes" id="UP000636793"/>
    </source>
</evidence>
<reference evidence="2" key="2">
    <citation type="submission" date="2020-09" db="EMBL/GenBank/DDBJ databases">
        <authorList>
            <person name="Sun Q."/>
            <person name="Zhou Y."/>
        </authorList>
    </citation>
    <scope>NUCLEOTIDE SEQUENCE</scope>
    <source>
        <strain evidence="2">CGMCC 1.15085</strain>
    </source>
</reference>